<dbReference type="InterPro" id="IPR019800">
    <property type="entry name" value="Glyco_hydro_3_AS"/>
</dbReference>
<dbReference type="Pfam" id="PF14310">
    <property type="entry name" value="Fn3-like"/>
    <property type="match status" value="1"/>
</dbReference>
<dbReference type="PANTHER" id="PTHR30620:SF16">
    <property type="entry name" value="LYSOSOMAL BETA GLUCOSIDASE"/>
    <property type="match status" value="1"/>
</dbReference>
<gene>
    <name evidence="12" type="primary">bglX</name>
    <name evidence="12" type="ORF">KLO01_11590</name>
</gene>
<name>A0A512SYU9_9MICO</name>
<dbReference type="GO" id="GO:0008422">
    <property type="term" value="F:beta-glucosidase activity"/>
    <property type="evidence" value="ECO:0007669"/>
    <property type="project" value="UniProtKB-EC"/>
</dbReference>
<evidence type="ECO:0000256" key="4">
    <source>
        <dbReference type="ARBA" id="ARBA00022729"/>
    </source>
</evidence>
<comment type="function">
    <text evidence="7">Catalyzes the hydrolysis of a non-reducing terminal alpha-L-arabinopyranosidic linkage in ginsenoside Rb2 (alpha-L-arabinopyranosyl-(1-&gt;6)-alpha-D-glucopyranosyl) to release alpha-D-glucopyranosyl (Rd). It is not able to hydrolyze alpha-L-arabinofuranosyl-(1-&gt;6)-alpha-D-glucopyranosyl (Rc).</text>
</comment>
<feature type="domain" description="Fibronectin type III-like" evidence="11">
    <location>
        <begin position="694"/>
        <end position="763"/>
    </location>
</feature>
<evidence type="ECO:0000256" key="3">
    <source>
        <dbReference type="ARBA" id="ARBA00012744"/>
    </source>
</evidence>
<dbReference type="Gene3D" id="3.40.50.1700">
    <property type="entry name" value="Glycoside hydrolase family 3 C-terminal domain"/>
    <property type="match status" value="1"/>
</dbReference>
<dbReference type="EC" id="3.2.1.21" evidence="3"/>
<protein>
    <recommendedName>
        <fullName evidence="8">Exo-alpha-(1-&gt;6)-L-arabinopyranosidase</fullName>
        <ecNumber evidence="3">3.2.1.21</ecNumber>
    </recommendedName>
</protein>
<dbReference type="InterPro" id="IPR017853">
    <property type="entry name" value="GH"/>
</dbReference>
<evidence type="ECO:0000256" key="6">
    <source>
        <dbReference type="ARBA" id="ARBA00023295"/>
    </source>
</evidence>
<dbReference type="FunFam" id="2.60.40.10:FF:000495">
    <property type="entry name" value="Periplasmic beta-glucosidase"/>
    <property type="match status" value="1"/>
</dbReference>
<feature type="compositionally biased region" description="Low complexity" evidence="10">
    <location>
        <begin position="29"/>
        <end position="44"/>
    </location>
</feature>
<accession>A0A512SYU9</accession>
<dbReference type="Proteomes" id="UP000321793">
    <property type="component" value="Unassembled WGS sequence"/>
</dbReference>
<evidence type="ECO:0000313" key="13">
    <source>
        <dbReference type="Proteomes" id="UP000321793"/>
    </source>
</evidence>
<sequence>MKRMLTTLTAVAAAAALPFVQPHGLPGKADASTTSTTAAQQAADQARRRDPVERRIDALIRAMTTTEKLQQVQLLSDGQITEADARAGVGGVFSLTDPDKINQFQKVAVEQSRLHIPILFAYDTIHGYRTIFPVPLGAASSFDPEVGEIDAAIGARESATVGLKQIYSPMVDVSHDPRWGRIVEGGGEDPLLNSAFSAARVRGAQGSDYSKPDKVAASVKHFVAYGQPEGGRDYNTTDMSERRLRDLYLPPFKAAVDAGVASVMCSFNSLNGVPGCANHETETDILKKEWGFDGFIVSDYTAVAETRACPPVKPESGSCGHGTAADGPSAGANALNAGTDQEMVSTFLRDYGAGLLRSRDISMARLDDAVRRILRVKFRAGLFENPYVDVAKAKDPASFLTPSDRAAARKAAGESMVLLKNASATLPLSPAKKTAVIGPLGNDQHNMLGPWWGRGEDADAVSVFTGIKAVNPTATYTPGCTLVDSEPPNIKPTDYCASDAGFDAAVAAAQAADQVVIAVGETRGMSAEAASRSDISLPGRQQELIDRIKATGKPFAVVLFNGRPLTIPDVDATAPAILEAWFPGVEAGNAVADVVFGKVNPGGKLPVSFPVTVGQVPIYYNHEPTGRPCDITQKYVSRYRDLDTCDPLYVFGHGLSYTTFTTSTPRLDRTSVRRDGRVTATMTVTNTGAVAGDEVAQLYLHDPVASLSQPVRRLVGFERVTLAPGQSKVVRFTLDRNAFGFHDNDGRLVVEPGTIELYGGSSSKADKKVTFTVTR</sequence>
<dbReference type="PANTHER" id="PTHR30620">
    <property type="entry name" value="PERIPLASMIC BETA-GLUCOSIDASE-RELATED"/>
    <property type="match status" value="1"/>
</dbReference>
<keyword evidence="6 9" id="KW-0326">Glycosidase</keyword>
<dbReference type="EMBL" id="BKBA01000003">
    <property type="protein sequence ID" value="GEQ13112.1"/>
    <property type="molecule type" value="Genomic_DNA"/>
</dbReference>
<comment type="similarity">
    <text evidence="2 9">Belongs to the glycosyl hydrolase 3 family.</text>
</comment>
<dbReference type="AlphaFoldDB" id="A0A512SYU9"/>
<dbReference type="Gene3D" id="2.60.40.10">
    <property type="entry name" value="Immunoglobulins"/>
    <property type="match status" value="1"/>
</dbReference>
<dbReference type="InterPro" id="IPR036881">
    <property type="entry name" value="Glyco_hydro_3_C_sf"/>
</dbReference>
<dbReference type="InterPro" id="IPR026891">
    <property type="entry name" value="Fn3-like"/>
</dbReference>
<evidence type="ECO:0000256" key="8">
    <source>
        <dbReference type="ARBA" id="ARBA00074219"/>
    </source>
</evidence>
<dbReference type="PRINTS" id="PR00133">
    <property type="entry name" value="GLHYDRLASE3"/>
</dbReference>
<comment type="catalytic activity">
    <reaction evidence="1">
        <text>Hydrolysis of terminal, non-reducing beta-D-glucosyl residues with release of beta-D-glucose.</text>
        <dbReference type="EC" id="3.2.1.21"/>
    </reaction>
</comment>
<keyword evidence="13" id="KW-1185">Reference proteome</keyword>
<feature type="region of interest" description="Disordered" evidence="10">
    <location>
        <begin position="23"/>
        <end position="50"/>
    </location>
</feature>
<dbReference type="NCBIfam" id="NF011678">
    <property type="entry name" value="PRK15098.1"/>
    <property type="match status" value="1"/>
</dbReference>
<organism evidence="12 13">
    <name type="scientific">Knoellia locipacati</name>
    <dbReference type="NCBI Taxonomy" id="882824"/>
    <lineage>
        <taxon>Bacteria</taxon>
        <taxon>Bacillati</taxon>
        <taxon>Actinomycetota</taxon>
        <taxon>Actinomycetes</taxon>
        <taxon>Micrococcales</taxon>
        <taxon>Intrasporangiaceae</taxon>
        <taxon>Knoellia</taxon>
    </lineage>
</organism>
<dbReference type="InterPro" id="IPR051915">
    <property type="entry name" value="Cellulose_Degrad_GH3"/>
</dbReference>
<dbReference type="SMART" id="SM01217">
    <property type="entry name" value="Fn3_like"/>
    <property type="match status" value="1"/>
</dbReference>
<evidence type="ECO:0000259" key="11">
    <source>
        <dbReference type="SMART" id="SM01217"/>
    </source>
</evidence>
<dbReference type="InterPro" id="IPR002772">
    <property type="entry name" value="Glyco_hydro_3_C"/>
</dbReference>
<keyword evidence="5 9" id="KW-0378">Hydrolase</keyword>
<dbReference type="Gene3D" id="3.20.20.300">
    <property type="entry name" value="Glycoside hydrolase, family 3, N-terminal domain"/>
    <property type="match status" value="1"/>
</dbReference>
<evidence type="ECO:0000256" key="10">
    <source>
        <dbReference type="SAM" id="MobiDB-lite"/>
    </source>
</evidence>
<evidence type="ECO:0000256" key="7">
    <source>
        <dbReference type="ARBA" id="ARBA00058905"/>
    </source>
</evidence>
<evidence type="ECO:0000256" key="9">
    <source>
        <dbReference type="RuleBase" id="RU361161"/>
    </source>
</evidence>
<dbReference type="Pfam" id="PF01915">
    <property type="entry name" value="Glyco_hydro_3_C"/>
    <property type="match status" value="1"/>
</dbReference>
<keyword evidence="4" id="KW-0732">Signal</keyword>
<evidence type="ECO:0000256" key="1">
    <source>
        <dbReference type="ARBA" id="ARBA00000448"/>
    </source>
</evidence>
<dbReference type="SUPFAM" id="SSF51445">
    <property type="entry name" value="(Trans)glycosidases"/>
    <property type="match status" value="1"/>
</dbReference>
<proteinExistence type="inferred from homology"/>
<dbReference type="InterPro" id="IPR001764">
    <property type="entry name" value="Glyco_hydro_3_N"/>
</dbReference>
<dbReference type="InterPro" id="IPR036962">
    <property type="entry name" value="Glyco_hydro_3_N_sf"/>
</dbReference>
<dbReference type="SUPFAM" id="SSF52279">
    <property type="entry name" value="Beta-D-glucan exohydrolase, C-terminal domain"/>
    <property type="match status" value="1"/>
</dbReference>
<reference evidence="12 13" key="1">
    <citation type="submission" date="2019-07" db="EMBL/GenBank/DDBJ databases">
        <title>Whole genome shotgun sequence of Knoellia locipacati NBRC 109775.</title>
        <authorList>
            <person name="Hosoyama A."/>
            <person name="Uohara A."/>
            <person name="Ohji S."/>
            <person name="Ichikawa N."/>
        </authorList>
    </citation>
    <scope>NUCLEOTIDE SEQUENCE [LARGE SCALE GENOMIC DNA]</scope>
    <source>
        <strain evidence="12 13">NBRC 109775</strain>
    </source>
</reference>
<dbReference type="Pfam" id="PF00933">
    <property type="entry name" value="Glyco_hydro_3"/>
    <property type="match status" value="1"/>
</dbReference>
<dbReference type="InterPro" id="IPR013783">
    <property type="entry name" value="Ig-like_fold"/>
</dbReference>
<dbReference type="GO" id="GO:0009251">
    <property type="term" value="P:glucan catabolic process"/>
    <property type="evidence" value="ECO:0007669"/>
    <property type="project" value="TreeGrafter"/>
</dbReference>
<comment type="caution">
    <text evidence="12">The sequence shown here is derived from an EMBL/GenBank/DDBJ whole genome shotgun (WGS) entry which is preliminary data.</text>
</comment>
<evidence type="ECO:0000313" key="12">
    <source>
        <dbReference type="EMBL" id="GEQ13112.1"/>
    </source>
</evidence>
<evidence type="ECO:0000256" key="2">
    <source>
        <dbReference type="ARBA" id="ARBA00005336"/>
    </source>
</evidence>
<dbReference type="RefSeq" id="WP_222611925.1">
    <property type="nucleotide sequence ID" value="NZ_BAABDN010000001.1"/>
</dbReference>
<evidence type="ECO:0000256" key="5">
    <source>
        <dbReference type="ARBA" id="ARBA00022801"/>
    </source>
</evidence>
<dbReference type="PROSITE" id="PS00775">
    <property type="entry name" value="GLYCOSYL_HYDROL_F3"/>
    <property type="match status" value="1"/>
</dbReference>